<keyword evidence="3" id="KW-1185">Reference proteome</keyword>
<dbReference type="Gramene" id="OMP10509">
    <property type="protein sequence ID" value="OMP10509"/>
    <property type="gene ID" value="CCACVL1_00916"/>
</dbReference>
<evidence type="ECO:0000313" key="2">
    <source>
        <dbReference type="EMBL" id="OMP10509.1"/>
    </source>
</evidence>
<protein>
    <submittedName>
        <fullName evidence="2">Uncharacterized protein</fullName>
    </submittedName>
</protein>
<feature type="non-terminal residue" evidence="2">
    <location>
        <position position="1"/>
    </location>
</feature>
<dbReference type="Proteomes" id="UP000188268">
    <property type="component" value="Unassembled WGS sequence"/>
</dbReference>
<comment type="caution">
    <text evidence="2">The sequence shown here is derived from an EMBL/GenBank/DDBJ whole genome shotgun (WGS) entry which is preliminary data.</text>
</comment>
<feature type="region of interest" description="Disordered" evidence="1">
    <location>
        <begin position="227"/>
        <end position="277"/>
    </location>
</feature>
<proteinExistence type="predicted"/>
<dbReference type="AlphaFoldDB" id="A0A1R3KTZ8"/>
<feature type="compositionally biased region" description="Low complexity" evidence="1">
    <location>
        <begin position="191"/>
        <end position="209"/>
    </location>
</feature>
<dbReference type="EMBL" id="AWWV01002348">
    <property type="protein sequence ID" value="OMP10509.1"/>
    <property type="molecule type" value="Genomic_DNA"/>
</dbReference>
<feature type="compositionally biased region" description="Basic and acidic residues" evidence="1">
    <location>
        <begin position="248"/>
        <end position="277"/>
    </location>
</feature>
<sequence length="277" mass="29474">RASEISPASTPFTLTVQANESSASTRLSSAARYRASVPVAMKASIEANIAVGTMSAEWRSMKMDVSKTDASHTTAATALFSLWKRITSSRACWNFIGYLLRSGGTVAEMRSCCSGARLSHSSRMDRALHGPGSMMWISLTWPAWMRALAASITACIEAGEAAANSVKPSPAACATSAALLPFRNSAKAGASSASSSAARGQQQNGSSSQREGKRVLLERVQQDGLHEIRRPEAAVATDQRCVWPRQGHAGEREDAQREHEGSGSKQVSHELHISALS</sequence>
<name>A0A1R3KTZ8_COCAP</name>
<feature type="region of interest" description="Disordered" evidence="1">
    <location>
        <begin position="191"/>
        <end position="213"/>
    </location>
</feature>
<reference evidence="2 3" key="1">
    <citation type="submission" date="2013-09" db="EMBL/GenBank/DDBJ databases">
        <title>Corchorus capsularis genome sequencing.</title>
        <authorList>
            <person name="Alam M."/>
            <person name="Haque M.S."/>
            <person name="Islam M.S."/>
            <person name="Emdad E.M."/>
            <person name="Islam M.M."/>
            <person name="Ahmed B."/>
            <person name="Halim A."/>
            <person name="Hossen Q.M.M."/>
            <person name="Hossain M.Z."/>
            <person name="Ahmed R."/>
            <person name="Khan M.M."/>
            <person name="Islam R."/>
            <person name="Rashid M.M."/>
            <person name="Khan S.A."/>
            <person name="Rahman M.S."/>
            <person name="Alam M."/>
        </authorList>
    </citation>
    <scope>NUCLEOTIDE SEQUENCE [LARGE SCALE GENOMIC DNA]</scope>
    <source>
        <strain evidence="3">cv. CVL-1</strain>
        <tissue evidence="2">Whole seedling</tissue>
    </source>
</reference>
<evidence type="ECO:0000313" key="3">
    <source>
        <dbReference type="Proteomes" id="UP000188268"/>
    </source>
</evidence>
<organism evidence="2 3">
    <name type="scientific">Corchorus capsularis</name>
    <name type="common">Jute</name>
    <dbReference type="NCBI Taxonomy" id="210143"/>
    <lineage>
        <taxon>Eukaryota</taxon>
        <taxon>Viridiplantae</taxon>
        <taxon>Streptophyta</taxon>
        <taxon>Embryophyta</taxon>
        <taxon>Tracheophyta</taxon>
        <taxon>Spermatophyta</taxon>
        <taxon>Magnoliopsida</taxon>
        <taxon>eudicotyledons</taxon>
        <taxon>Gunneridae</taxon>
        <taxon>Pentapetalae</taxon>
        <taxon>rosids</taxon>
        <taxon>malvids</taxon>
        <taxon>Malvales</taxon>
        <taxon>Malvaceae</taxon>
        <taxon>Grewioideae</taxon>
        <taxon>Apeibeae</taxon>
        <taxon>Corchorus</taxon>
    </lineage>
</organism>
<accession>A0A1R3KTZ8</accession>
<gene>
    <name evidence="2" type="ORF">CCACVL1_00916</name>
</gene>
<evidence type="ECO:0000256" key="1">
    <source>
        <dbReference type="SAM" id="MobiDB-lite"/>
    </source>
</evidence>